<dbReference type="Gene3D" id="3.30.479.30">
    <property type="entry name" value="Band 7 domain"/>
    <property type="match status" value="1"/>
</dbReference>
<dbReference type="GO" id="GO:0016600">
    <property type="term" value="C:flotillin complex"/>
    <property type="evidence" value="ECO:0007669"/>
    <property type="project" value="TreeGrafter"/>
</dbReference>
<dbReference type="InParanoid" id="D7G1I4"/>
<dbReference type="GO" id="GO:0072659">
    <property type="term" value="P:protein localization to plasma membrane"/>
    <property type="evidence" value="ECO:0007669"/>
    <property type="project" value="TreeGrafter"/>
</dbReference>
<accession>D7G1I4</accession>
<keyword evidence="3" id="KW-0472">Membrane</keyword>
<organism evidence="6 7">
    <name type="scientific">Ectocarpus siliculosus</name>
    <name type="common">Brown alga</name>
    <name type="synonym">Conferva siliculosa</name>
    <dbReference type="NCBI Taxonomy" id="2880"/>
    <lineage>
        <taxon>Eukaryota</taxon>
        <taxon>Sar</taxon>
        <taxon>Stramenopiles</taxon>
        <taxon>Ochrophyta</taxon>
        <taxon>PX clade</taxon>
        <taxon>Phaeophyceae</taxon>
        <taxon>Ectocarpales</taxon>
        <taxon>Ectocarpaceae</taxon>
        <taxon>Ectocarpus</taxon>
    </lineage>
</organism>
<dbReference type="STRING" id="2880.D7G1I4"/>
<comment type="subcellular location">
    <subcellularLocation>
        <location evidence="1">Membrane</location>
    </subcellularLocation>
</comment>
<dbReference type="AlphaFoldDB" id="D7G1I4"/>
<protein>
    <recommendedName>
        <fullName evidence="5">Band 7 domain-containing protein</fullName>
    </recommendedName>
</protein>
<dbReference type="SUPFAM" id="SSF117892">
    <property type="entry name" value="Band 7/SPFH domain"/>
    <property type="match status" value="1"/>
</dbReference>
<dbReference type="EMBL" id="FN649743">
    <property type="protein sequence ID" value="CBJ26792.1"/>
    <property type="molecule type" value="Genomic_DNA"/>
</dbReference>
<dbReference type="GO" id="GO:0031410">
    <property type="term" value="C:cytoplasmic vesicle"/>
    <property type="evidence" value="ECO:0007669"/>
    <property type="project" value="TreeGrafter"/>
</dbReference>
<gene>
    <name evidence="6" type="ORF">Esi_0045_0066</name>
</gene>
<feature type="domain" description="Band 7" evidence="5">
    <location>
        <begin position="6"/>
        <end position="188"/>
    </location>
</feature>
<dbReference type="GO" id="GO:0002020">
    <property type="term" value="F:protease binding"/>
    <property type="evidence" value="ECO:0007669"/>
    <property type="project" value="TreeGrafter"/>
</dbReference>
<dbReference type="Proteomes" id="UP000002630">
    <property type="component" value="Linkage Group LG18"/>
</dbReference>
<dbReference type="PANTHER" id="PTHR13806:SF46">
    <property type="entry name" value="FLOTILLIN-1-RELATED"/>
    <property type="match status" value="1"/>
</dbReference>
<dbReference type="Pfam" id="PF01145">
    <property type="entry name" value="Band_7"/>
    <property type="match status" value="1"/>
</dbReference>
<dbReference type="eggNOG" id="KOG2668">
    <property type="taxonomic scope" value="Eukaryota"/>
</dbReference>
<name>D7G1I4_ECTSI</name>
<evidence type="ECO:0000256" key="4">
    <source>
        <dbReference type="RuleBase" id="RU366054"/>
    </source>
</evidence>
<sequence>MGNCIITPPSQVAVISGPGKSRMVIGQCAFQKWFIERVEILSLELITLTVKSVEAETVRGVRVTVSGTCQVKVDAFTQQDLEQNLPQITLACQHFLGKTEDQVHQALLRTLEGHQRQILGTLTVEELYKDRAAFSQRVREHIQEDLNNMGFALVSYTVNQVLDSQGYMEALGATQTALVKREAAEGESKNVSEAKKRVAENESSANMAEATYRAEAHVGVAMEDEKRAAADRDLAIKKAAYKAEVNHAEATAAVAFDIEKARQGQTVVREQTKQRAEEALVMLDVQGTEALTMQKQKEGVSKAMLIEEKNKAEAIRAKADAKAHEINQVGVAEASAILAKGEAESKVLELRGDSFQHFGNAAIVQSIVDRLPDIAREIAAPLAKTDKMVFIAGEGGGAGSRLTQDVGSILAQLPETVEALTGVDITKGLDRMVGSGGGGTGNSNGHMDPKLAALLGAAAAKQRSQPVTPGDH</sequence>
<dbReference type="CDD" id="cd03399">
    <property type="entry name" value="SPFH_flotillin"/>
    <property type="match status" value="1"/>
</dbReference>
<comment type="similarity">
    <text evidence="2 4">Belongs to the band 7/mec-2 family. Flotillin subfamily.</text>
</comment>
<evidence type="ECO:0000313" key="6">
    <source>
        <dbReference type="EMBL" id="CBJ26792.1"/>
    </source>
</evidence>
<dbReference type="OMA" id="MWRVAEP"/>
<evidence type="ECO:0000313" key="7">
    <source>
        <dbReference type="Proteomes" id="UP000002630"/>
    </source>
</evidence>
<evidence type="ECO:0000256" key="3">
    <source>
        <dbReference type="ARBA" id="ARBA00023136"/>
    </source>
</evidence>
<dbReference type="InterPro" id="IPR027705">
    <property type="entry name" value="Flotillin_fam"/>
</dbReference>
<dbReference type="OrthoDB" id="6080404at2759"/>
<evidence type="ECO:0000259" key="5">
    <source>
        <dbReference type="Pfam" id="PF01145"/>
    </source>
</evidence>
<dbReference type="InterPro" id="IPR036013">
    <property type="entry name" value="Band_7/SPFH_dom_sf"/>
</dbReference>
<evidence type="ECO:0000256" key="1">
    <source>
        <dbReference type="ARBA" id="ARBA00004370"/>
    </source>
</evidence>
<evidence type="ECO:0000256" key="2">
    <source>
        <dbReference type="ARBA" id="ARBA00007161"/>
    </source>
</evidence>
<proteinExistence type="inferred from homology"/>
<dbReference type="EMBL" id="FN648652">
    <property type="protein sequence ID" value="CBJ26792.1"/>
    <property type="molecule type" value="Genomic_DNA"/>
</dbReference>
<keyword evidence="7" id="KW-1185">Reference proteome</keyword>
<dbReference type="PANTHER" id="PTHR13806">
    <property type="entry name" value="FLOTILLIN-RELATED"/>
    <property type="match status" value="1"/>
</dbReference>
<reference evidence="6 7" key="1">
    <citation type="journal article" date="2010" name="Nature">
        <title>The Ectocarpus genome and the independent evolution of multicellularity in brown algae.</title>
        <authorList>
            <person name="Cock J.M."/>
            <person name="Sterck L."/>
            <person name="Rouze P."/>
            <person name="Scornet D."/>
            <person name="Allen A.E."/>
            <person name="Amoutzias G."/>
            <person name="Anthouard V."/>
            <person name="Artiguenave F."/>
            <person name="Aury J.M."/>
            <person name="Badger J.H."/>
            <person name="Beszteri B."/>
            <person name="Billiau K."/>
            <person name="Bonnet E."/>
            <person name="Bothwell J.H."/>
            <person name="Bowler C."/>
            <person name="Boyen C."/>
            <person name="Brownlee C."/>
            <person name="Carrano C.J."/>
            <person name="Charrier B."/>
            <person name="Cho G.Y."/>
            <person name="Coelho S.M."/>
            <person name="Collen J."/>
            <person name="Corre E."/>
            <person name="Da Silva C."/>
            <person name="Delage L."/>
            <person name="Delaroque N."/>
            <person name="Dittami S.M."/>
            <person name="Doulbeau S."/>
            <person name="Elias M."/>
            <person name="Farnham G."/>
            <person name="Gachon C.M."/>
            <person name="Gschloessl B."/>
            <person name="Heesch S."/>
            <person name="Jabbari K."/>
            <person name="Jubin C."/>
            <person name="Kawai H."/>
            <person name="Kimura K."/>
            <person name="Kloareg B."/>
            <person name="Kupper F.C."/>
            <person name="Lang D."/>
            <person name="Le Bail A."/>
            <person name="Leblanc C."/>
            <person name="Lerouge P."/>
            <person name="Lohr M."/>
            <person name="Lopez P.J."/>
            <person name="Martens C."/>
            <person name="Maumus F."/>
            <person name="Michel G."/>
            <person name="Miranda-Saavedra D."/>
            <person name="Morales J."/>
            <person name="Moreau H."/>
            <person name="Motomura T."/>
            <person name="Nagasato C."/>
            <person name="Napoli C.A."/>
            <person name="Nelson D.R."/>
            <person name="Nyvall-Collen P."/>
            <person name="Peters A.F."/>
            <person name="Pommier C."/>
            <person name="Potin P."/>
            <person name="Poulain J."/>
            <person name="Quesneville H."/>
            <person name="Read B."/>
            <person name="Rensing S.A."/>
            <person name="Ritter A."/>
            <person name="Rousvoal S."/>
            <person name="Samanta M."/>
            <person name="Samson G."/>
            <person name="Schroeder D.C."/>
            <person name="Segurens B."/>
            <person name="Strittmatter M."/>
            <person name="Tonon T."/>
            <person name="Tregear J.W."/>
            <person name="Valentin K."/>
            <person name="von Dassow P."/>
            <person name="Yamagishi T."/>
            <person name="Van de Peer Y."/>
            <person name="Wincker P."/>
        </authorList>
    </citation>
    <scope>NUCLEOTIDE SEQUENCE [LARGE SCALE GENOMIC DNA]</scope>
    <source>
        <strain evidence="7">Ec32 / CCAP1310/4</strain>
    </source>
</reference>
<dbReference type="InterPro" id="IPR001107">
    <property type="entry name" value="Band_7"/>
</dbReference>